<accession>A0AAP0DA49</accession>
<evidence type="ECO:0000313" key="3">
    <source>
        <dbReference type="Proteomes" id="UP001408789"/>
    </source>
</evidence>
<evidence type="ECO:0000313" key="2">
    <source>
        <dbReference type="EMBL" id="KAK9069213.1"/>
    </source>
</evidence>
<feature type="compositionally biased region" description="Basic and acidic residues" evidence="1">
    <location>
        <begin position="38"/>
        <end position="61"/>
    </location>
</feature>
<dbReference type="PANTHER" id="PTHR34055">
    <property type="entry name" value="OS09G0491596 PROTEIN"/>
    <property type="match status" value="1"/>
</dbReference>
<reference evidence="2 3" key="1">
    <citation type="submission" date="2024-04" db="EMBL/GenBank/DDBJ databases">
        <title>The reference genome of an endangered Asteraceae, Deinandra increscens subsp. villosa, native to the Central Coast of California.</title>
        <authorList>
            <person name="Guilliams M."/>
            <person name="Hasenstab-Lehman K."/>
            <person name="Meyer R."/>
            <person name="Mcevoy S."/>
        </authorList>
    </citation>
    <scope>NUCLEOTIDE SEQUENCE [LARGE SCALE GENOMIC DNA]</scope>
    <source>
        <tissue evidence="2">Leaf</tissue>
    </source>
</reference>
<dbReference type="Proteomes" id="UP001408789">
    <property type="component" value="Unassembled WGS sequence"/>
</dbReference>
<feature type="region of interest" description="Disordered" evidence="1">
    <location>
        <begin position="1"/>
        <end position="75"/>
    </location>
</feature>
<proteinExistence type="predicted"/>
<keyword evidence="3" id="KW-1185">Reference proteome</keyword>
<protein>
    <submittedName>
        <fullName evidence="2">Uncharacterized protein</fullName>
    </submittedName>
</protein>
<sequence>MGKVRGKAKRSSIITNIEDGSGGEERLPVRRRGRPTKGHKEAEKISEKNDTKLESQLDTENKRKRSSLETDEESLEMLDDENVVRPETNGLGLTKAIGFRHNGSRRKNKPRRAAEVGVSVYEVCSWLVLRS</sequence>
<name>A0AAP0DA49_9ASTR</name>
<dbReference type="PANTHER" id="PTHR34055:SF7">
    <property type="entry name" value="NEUROFILAMENT MEDIUM POLYPEPTIDE-LIKE"/>
    <property type="match status" value="1"/>
</dbReference>
<feature type="compositionally biased region" description="Basic residues" evidence="1">
    <location>
        <begin position="1"/>
        <end position="10"/>
    </location>
</feature>
<gene>
    <name evidence="2" type="ORF">SSX86_013329</name>
</gene>
<organism evidence="2 3">
    <name type="scientific">Deinandra increscens subsp. villosa</name>
    <dbReference type="NCBI Taxonomy" id="3103831"/>
    <lineage>
        <taxon>Eukaryota</taxon>
        <taxon>Viridiplantae</taxon>
        <taxon>Streptophyta</taxon>
        <taxon>Embryophyta</taxon>
        <taxon>Tracheophyta</taxon>
        <taxon>Spermatophyta</taxon>
        <taxon>Magnoliopsida</taxon>
        <taxon>eudicotyledons</taxon>
        <taxon>Gunneridae</taxon>
        <taxon>Pentapetalae</taxon>
        <taxon>asterids</taxon>
        <taxon>campanulids</taxon>
        <taxon>Asterales</taxon>
        <taxon>Asteraceae</taxon>
        <taxon>Asteroideae</taxon>
        <taxon>Heliantheae alliance</taxon>
        <taxon>Madieae</taxon>
        <taxon>Madiinae</taxon>
        <taxon>Deinandra</taxon>
    </lineage>
</organism>
<dbReference type="EMBL" id="JBCNJP010000014">
    <property type="protein sequence ID" value="KAK9069213.1"/>
    <property type="molecule type" value="Genomic_DNA"/>
</dbReference>
<dbReference type="AlphaFoldDB" id="A0AAP0DA49"/>
<comment type="caution">
    <text evidence="2">The sequence shown here is derived from an EMBL/GenBank/DDBJ whole genome shotgun (WGS) entry which is preliminary data.</text>
</comment>
<evidence type="ECO:0000256" key="1">
    <source>
        <dbReference type="SAM" id="MobiDB-lite"/>
    </source>
</evidence>